<reference evidence="3" key="1">
    <citation type="submission" date="2016-03" db="EMBL/GenBank/DDBJ databases">
        <authorList>
            <person name="Ploux O."/>
        </authorList>
    </citation>
    <scope>NUCLEOTIDE SEQUENCE [LARGE SCALE GENOMIC DNA]</scope>
    <source>
        <strain evidence="3">UK7</strain>
    </source>
</reference>
<sequence>MKIDELAFHEKAVFLEACSRSQKEESPSQLNINVQNKLDLPSARHFLDSFALVAASPGGAPNVTAACLELSQSNSKEITIRIAKNEDFNVQARQRLSQITGIMNRLSVRVDTQMKARPVEPGKLGACKDVDLDENEESERLAKSHWTEIRELVDKLHITTDLEAIKQLARLAYNVRHSIDFHNLVRTQCQLRKQSSQILERIGKVAKFFRSAVSLVQQKYIVHAEMLLLTFYEEHPQIVLATNYIGISKRSCYLCANFIRFHNFFAIKGQHQQLYCLWTLPADVTFESQARGAIFMKALSDLDSLLAHKIDKVTRPQHKLLAFLKESVANFSRATITARAHSLENPGVVVESDEGVGLSTSRMPLRNRGEHPDVRLEPRERGISELHQDRVNTEISSSPVTEEGSLPRHLETIEYLQAPLAVFPKLEILTFNDPDEELQYVEKRSHHHRTRRSRHTGGHYHRKRRRRAPSAQRYNHQVTMKAATRRQKIRSPVLLPIHASTQLSKRTTRKRRKSDTVGYLNMLLTCLKSAGRAALETFWERI</sequence>
<name>A0A1E1K8D7_9HELO</name>
<organism evidence="2 3">
    <name type="scientific">Rhynchosporium graminicola</name>
    <dbReference type="NCBI Taxonomy" id="2792576"/>
    <lineage>
        <taxon>Eukaryota</taxon>
        <taxon>Fungi</taxon>
        <taxon>Dikarya</taxon>
        <taxon>Ascomycota</taxon>
        <taxon>Pezizomycotina</taxon>
        <taxon>Leotiomycetes</taxon>
        <taxon>Helotiales</taxon>
        <taxon>Ploettnerulaceae</taxon>
        <taxon>Rhynchosporium</taxon>
    </lineage>
</organism>
<dbReference type="EMBL" id="FJUW01000008">
    <property type="protein sequence ID" value="CZS94346.1"/>
    <property type="molecule type" value="Genomic_DNA"/>
</dbReference>
<dbReference type="Proteomes" id="UP000178129">
    <property type="component" value="Unassembled WGS sequence"/>
</dbReference>
<comment type="caution">
    <text evidence="2">The sequence shown here is derived from an EMBL/GenBank/DDBJ whole genome shotgun (WGS) entry which is preliminary data.</text>
</comment>
<dbReference type="InParanoid" id="A0A1E1K8D7"/>
<accession>A0A1E1K8D7</accession>
<evidence type="ECO:0000313" key="2">
    <source>
        <dbReference type="EMBL" id="CZS94346.1"/>
    </source>
</evidence>
<proteinExistence type="predicted"/>
<dbReference type="InterPro" id="IPR027796">
    <property type="entry name" value="OTT_1508_deam-like"/>
</dbReference>
<feature type="region of interest" description="Disordered" evidence="1">
    <location>
        <begin position="353"/>
        <end position="372"/>
    </location>
</feature>
<dbReference type="STRING" id="914237.A0A1E1K8D7"/>
<dbReference type="AlphaFoldDB" id="A0A1E1K8D7"/>
<protein>
    <submittedName>
        <fullName evidence="2">Uncharacterized protein</fullName>
    </submittedName>
</protein>
<gene>
    <name evidence="2" type="ORF">RCO7_10296</name>
</gene>
<evidence type="ECO:0000256" key="1">
    <source>
        <dbReference type="SAM" id="MobiDB-lite"/>
    </source>
</evidence>
<dbReference type="Pfam" id="PF14441">
    <property type="entry name" value="OTT_1508_deam"/>
    <property type="match status" value="1"/>
</dbReference>
<feature type="region of interest" description="Disordered" evidence="1">
    <location>
        <begin position="443"/>
        <end position="485"/>
    </location>
</feature>
<feature type="compositionally biased region" description="Basic residues" evidence="1">
    <location>
        <begin position="444"/>
        <end position="468"/>
    </location>
</feature>
<keyword evidence="3" id="KW-1185">Reference proteome</keyword>
<evidence type="ECO:0000313" key="3">
    <source>
        <dbReference type="Proteomes" id="UP000178129"/>
    </source>
</evidence>